<accession>A0A0R2K1X0</accession>
<keyword evidence="3" id="KW-0378">Hydrolase</keyword>
<evidence type="ECO:0000313" key="7">
    <source>
        <dbReference type="Proteomes" id="UP000051749"/>
    </source>
</evidence>
<dbReference type="Gene3D" id="1.20.1270.50">
    <property type="entry name" value="Glycoside hydrolase family 38, central domain"/>
    <property type="match status" value="1"/>
</dbReference>
<dbReference type="Pfam" id="PF01074">
    <property type="entry name" value="Glyco_hydro_38N"/>
    <property type="match status" value="1"/>
</dbReference>
<dbReference type="Gene3D" id="3.20.110.10">
    <property type="entry name" value="Glycoside hydrolase 38, N terminal domain"/>
    <property type="match status" value="1"/>
</dbReference>
<keyword evidence="2" id="KW-0479">Metal-binding</keyword>
<comment type="caution">
    <text evidence="6">The sequence shown here is derived from an EMBL/GenBank/DDBJ whole genome shotgun (WGS) entry which is preliminary data.</text>
</comment>
<dbReference type="Pfam" id="PF09261">
    <property type="entry name" value="Alpha-mann_mid"/>
    <property type="match status" value="1"/>
</dbReference>
<evidence type="ECO:0000313" key="6">
    <source>
        <dbReference type="EMBL" id="KRN83617.1"/>
    </source>
</evidence>
<dbReference type="PANTHER" id="PTHR46017:SF2">
    <property type="entry name" value="MANNOSYLGLYCERATE HYDROLASE"/>
    <property type="match status" value="1"/>
</dbReference>
<dbReference type="GO" id="GO:0046872">
    <property type="term" value="F:metal ion binding"/>
    <property type="evidence" value="ECO:0007669"/>
    <property type="project" value="UniProtKB-KW"/>
</dbReference>
<evidence type="ECO:0000256" key="2">
    <source>
        <dbReference type="ARBA" id="ARBA00022723"/>
    </source>
</evidence>
<evidence type="ECO:0000256" key="4">
    <source>
        <dbReference type="ARBA" id="ARBA00023295"/>
    </source>
</evidence>
<dbReference type="EMBL" id="JQBY01000001">
    <property type="protein sequence ID" value="KRN83617.1"/>
    <property type="molecule type" value="Genomic_DNA"/>
</dbReference>
<reference evidence="6 7" key="1">
    <citation type="journal article" date="2015" name="Genome Announc.">
        <title>Expanding the biotechnology potential of lactobacilli through comparative genomics of 213 strains and associated genera.</title>
        <authorList>
            <person name="Sun Z."/>
            <person name="Harris H.M."/>
            <person name="McCann A."/>
            <person name="Guo C."/>
            <person name="Argimon S."/>
            <person name="Zhang W."/>
            <person name="Yang X."/>
            <person name="Jeffery I.B."/>
            <person name="Cooney J.C."/>
            <person name="Kagawa T.F."/>
            <person name="Liu W."/>
            <person name="Song Y."/>
            <person name="Salvetti E."/>
            <person name="Wrobel A."/>
            <person name="Rasinkangas P."/>
            <person name="Parkhill J."/>
            <person name="Rea M.C."/>
            <person name="O'Sullivan O."/>
            <person name="Ritari J."/>
            <person name="Douillard F.P."/>
            <person name="Paul Ross R."/>
            <person name="Yang R."/>
            <person name="Briner A.E."/>
            <person name="Felis G.E."/>
            <person name="de Vos W.M."/>
            <person name="Barrangou R."/>
            <person name="Klaenhammer T.R."/>
            <person name="Caufield P.W."/>
            <person name="Cui Y."/>
            <person name="Zhang H."/>
            <person name="O'Toole P.W."/>
        </authorList>
    </citation>
    <scope>NUCLEOTIDE SEQUENCE [LARGE SCALE GENOMIC DNA]</scope>
    <source>
        <strain evidence="6 7">DSM 22301</strain>
    </source>
</reference>
<dbReference type="SUPFAM" id="SSF74650">
    <property type="entry name" value="Galactose mutarotase-like"/>
    <property type="match status" value="1"/>
</dbReference>
<dbReference type="InterPro" id="IPR037094">
    <property type="entry name" value="Glyco_hydro_38_cen_sf"/>
</dbReference>
<dbReference type="SUPFAM" id="SSF88713">
    <property type="entry name" value="Glycoside hydrolase/deacetylase"/>
    <property type="match status" value="1"/>
</dbReference>
<dbReference type="Pfam" id="PF07748">
    <property type="entry name" value="Glyco_hydro_38C"/>
    <property type="match status" value="1"/>
</dbReference>
<proteinExistence type="inferred from homology"/>
<dbReference type="InterPro" id="IPR027291">
    <property type="entry name" value="Glyco_hydro_38_N_sf"/>
</dbReference>
<dbReference type="AlphaFoldDB" id="A0A0R2K1X0"/>
<evidence type="ECO:0000256" key="1">
    <source>
        <dbReference type="ARBA" id="ARBA00009792"/>
    </source>
</evidence>
<dbReference type="Proteomes" id="UP000051749">
    <property type="component" value="Unassembled WGS sequence"/>
</dbReference>
<feature type="domain" description="Glycoside hydrolase family 38 central" evidence="5">
    <location>
        <begin position="284"/>
        <end position="362"/>
    </location>
</feature>
<dbReference type="InterPro" id="IPR015341">
    <property type="entry name" value="Glyco_hydro_38_cen"/>
</dbReference>
<dbReference type="SUPFAM" id="SSF88688">
    <property type="entry name" value="Families 57/38 glycoside transferase middle domain"/>
    <property type="match status" value="1"/>
</dbReference>
<dbReference type="SMART" id="SM00872">
    <property type="entry name" value="Alpha-mann_mid"/>
    <property type="match status" value="1"/>
</dbReference>
<evidence type="ECO:0000259" key="5">
    <source>
        <dbReference type="SMART" id="SM00872"/>
    </source>
</evidence>
<sequence length="877" mass="99969">MGELVKMSKNISTVYLVNHTHWDREWYFSGQDSIILSDLLFTSAIKELEAHPKMKFVLDGQISILDDYLNVRPELLSKIKQLVADDQLQIGPWYTQSDALHVKGESLLRNGIIGQLKTQKYGSRMKVGYLPDTFGFNSQLPVILNELGIDNFVFWRGIDPNKTDGFYFNWQSLSGSKNVTAINMPQGYGTGMLLEPSHHYVDYRLDPAVNFIEKHSANFEKDVLIPTGNDQMDIIHDFESKVAQINEIGKYKYKIDDYAGFVKKIQRKDLSNYVGEFLDPIFARIHRSCGSSRMNIKLAVSHLETKLIHEVEPVMVIGKACGIDLSNGVLVAAWEKLLKSQAHDSLAGSVVDSVADDIMHRLKEGEELADSIINTVQRMISRQLKLTTNQVLLLNPLPEKRVDFQKIHVIASQKYIEFDDVQECYQLKQSYVKERKNVLKEVPGGTEEVTEAGYYVTDYLIKTELPSMGYKIISFHSVENELKPEIQDELKISDSKVEISFRNQNLVFSRSHGEKIENFLFLEDRGNAGDTYDFSPLPEDKKITLHFESGKVVKNKHFQQLILKGSTLLPFSLEDRRLHKYNKQFSYTVKLTLLELGQIDVQINFDNTIEDHQLTLGINTGAKENARASVPFGYLTRNSEKNVSWQKKYAERPINYWPLDNNVSVTDGSNQNISIFTDDVKEYRQQNEKLLFTLLATTDQLGKPNLVNRPGRASGDTTKLGHPLIATPKAELFQKFQFNFHICLTDHFDELATAKKSVQFLSSVLSYQVQELNLFENRLDNKLQDSLVPDKKLPVKLSLLKIPNDLVISACYPDYFDEDAVIVRVTNPTKGTVSFNLPRGVKVVDAVDEPKKFEGKVDPYDILTLKYASTNKLMNME</sequence>
<comment type="similarity">
    <text evidence="1">Belongs to the glycosyl hydrolase 38 family.</text>
</comment>
<dbReference type="InterPro" id="IPR028995">
    <property type="entry name" value="Glyco_hydro_57/38_cen_sf"/>
</dbReference>
<dbReference type="GO" id="GO:0006013">
    <property type="term" value="P:mannose metabolic process"/>
    <property type="evidence" value="ECO:0007669"/>
    <property type="project" value="InterPro"/>
</dbReference>
<name>A0A0R2K1X0_9LACO</name>
<organism evidence="6 7">
    <name type="scientific">Pediococcus ethanolidurans</name>
    <dbReference type="NCBI Taxonomy" id="319653"/>
    <lineage>
        <taxon>Bacteria</taxon>
        <taxon>Bacillati</taxon>
        <taxon>Bacillota</taxon>
        <taxon>Bacilli</taxon>
        <taxon>Lactobacillales</taxon>
        <taxon>Lactobacillaceae</taxon>
        <taxon>Pediococcus</taxon>
    </lineage>
</organism>
<evidence type="ECO:0000256" key="3">
    <source>
        <dbReference type="ARBA" id="ARBA00022801"/>
    </source>
</evidence>
<dbReference type="STRING" id="319653.SAMN04487973_10181"/>
<dbReference type="Gene3D" id="2.70.98.30">
    <property type="entry name" value="Golgi alpha-mannosidase II, domain 4"/>
    <property type="match status" value="1"/>
</dbReference>
<dbReference type="InterPro" id="IPR011013">
    <property type="entry name" value="Gal_mutarotase_sf_dom"/>
</dbReference>
<dbReference type="InterPro" id="IPR000602">
    <property type="entry name" value="Glyco_hydro_38_N"/>
</dbReference>
<dbReference type="GO" id="GO:0004559">
    <property type="term" value="F:alpha-mannosidase activity"/>
    <property type="evidence" value="ECO:0007669"/>
    <property type="project" value="InterPro"/>
</dbReference>
<keyword evidence="4" id="KW-0326">Glycosidase</keyword>
<dbReference type="InterPro" id="IPR011682">
    <property type="entry name" value="Glyco_hydro_38_C"/>
</dbReference>
<dbReference type="GO" id="GO:0030246">
    <property type="term" value="F:carbohydrate binding"/>
    <property type="evidence" value="ECO:0007669"/>
    <property type="project" value="InterPro"/>
</dbReference>
<gene>
    <name evidence="6" type="ORF">IV87_GL000086</name>
</gene>
<dbReference type="PATRIC" id="fig|319653.3.peg.86"/>
<dbReference type="PANTHER" id="PTHR46017">
    <property type="entry name" value="ALPHA-MANNOSIDASE 2C1"/>
    <property type="match status" value="1"/>
</dbReference>
<dbReference type="GO" id="GO:0009313">
    <property type="term" value="P:oligosaccharide catabolic process"/>
    <property type="evidence" value="ECO:0007669"/>
    <property type="project" value="TreeGrafter"/>
</dbReference>
<protein>
    <recommendedName>
        <fullName evidence="5">Glycoside hydrolase family 38 central domain-containing protein</fullName>
    </recommendedName>
</protein>
<dbReference type="InterPro" id="IPR011330">
    <property type="entry name" value="Glyco_hydro/deAcase_b/a-brl"/>
</dbReference>